<keyword evidence="2" id="KW-1185">Reference proteome</keyword>
<evidence type="ECO:0000313" key="2">
    <source>
        <dbReference type="Proteomes" id="UP001168821"/>
    </source>
</evidence>
<proteinExistence type="predicted"/>
<sequence>MSHSANNARFSKSARSTFWKRTFPEISLECPRSGESESCHLHIYVLSQLWVALRNGTVRRLLIEKDSANGVAEEMKGHRLICFRSRELDAFEVAEGAKHMVF</sequence>
<name>A0AA38MJH7_9CUCU</name>
<gene>
    <name evidence="1" type="ORF">Zmor_010100</name>
</gene>
<organism evidence="1 2">
    <name type="scientific">Zophobas morio</name>
    <dbReference type="NCBI Taxonomy" id="2755281"/>
    <lineage>
        <taxon>Eukaryota</taxon>
        <taxon>Metazoa</taxon>
        <taxon>Ecdysozoa</taxon>
        <taxon>Arthropoda</taxon>
        <taxon>Hexapoda</taxon>
        <taxon>Insecta</taxon>
        <taxon>Pterygota</taxon>
        <taxon>Neoptera</taxon>
        <taxon>Endopterygota</taxon>
        <taxon>Coleoptera</taxon>
        <taxon>Polyphaga</taxon>
        <taxon>Cucujiformia</taxon>
        <taxon>Tenebrionidae</taxon>
        <taxon>Zophobas</taxon>
    </lineage>
</organism>
<dbReference type="EMBL" id="JALNTZ010000003">
    <property type="protein sequence ID" value="KAJ3658357.1"/>
    <property type="molecule type" value="Genomic_DNA"/>
</dbReference>
<protein>
    <submittedName>
        <fullName evidence="1">Uncharacterized protein</fullName>
    </submittedName>
</protein>
<evidence type="ECO:0000313" key="1">
    <source>
        <dbReference type="EMBL" id="KAJ3658357.1"/>
    </source>
</evidence>
<reference evidence="1" key="1">
    <citation type="journal article" date="2023" name="G3 (Bethesda)">
        <title>Whole genome assemblies of Zophobas morio and Tenebrio molitor.</title>
        <authorList>
            <person name="Kaur S."/>
            <person name="Stinson S.A."/>
            <person name="diCenzo G.C."/>
        </authorList>
    </citation>
    <scope>NUCLEOTIDE SEQUENCE</scope>
    <source>
        <strain evidence="1">QUZm001</strain>
    </source>
</reference>
<dbReference type="AlphaFoldDB" id="A0AA38MJH7"/>
<dbReference type="Proteomes" id="UP001168821">
    <property type="component" value="Unassembled WGS sequence"/>
</dbReference>
<accession>A0AA38MJH7</accession>
<comment type="caution">
    <text evidence="1">The sequence shown here is derived from an EMBL/GenBank/DDBJ whole genome shotgun (WGS) entry which is preliminary data.</text>
</comment>